<protein>
    <recommendedName>
        <fullName evidence="2">Anti-sigma-F factor Fin</fullName>
    </recommendedName>
</protein>
<dbReference type="InterPro" id="IPR020115">
    <property type="entry name" value="Fin"/>
</dbReference>
<proteinExistence type="predicted"/>
<comment type="caution">
    <text evidence="1">The sequence shown here is derived from an EMBL/GenBank/DDBJ whole genome shotgun (WGS) entry which is preliminary data.</text>
</comment>
<reference evidence="1" key="1">
    <citation type="submission" date="2019-08" db="EMBL/GenBank/DDBJ databases">
        <authorList>
            <person name="Kucharzyk K."/>
            <person name="Murdoch R.W."/>
            <person name="Higgins S."/>
            <person name="Loffler F."/>
        </authorList>
    </citation>
    <scope>NUCLEOTIDE SEQUENCE</scope>
</reference>
<evidence type="ECO:0008006" key="2">
    <source>
        <dbReference type="Google" id="ProtNLM"/>
    </source>
</evidence>
<organism evidence="1">
    <name type="scientific">bioreactor metagenome</name>
    <dbReference type="NCBI Taxonomy" id="1076179"/>
    <lineage>
        <taxon>unclassified sequences</taxon>
        <taxon>metagenomes</taxon>
        <taxon>ecological metagenomes</taxon>
    </lineage>
</organism>
<gene>
    <name evidence="1" type="ORF">SDC9_184561</name>
</gene>
<dbReference type="EMBL" id="VSSQ01091498">
    <property type="protein sequence ID" value="MPN37045.1"/>
    <property type="molecule type" value="Genomic_DNA"/>
</dbReference>
<dbReference type="GO" id="GO:0010468">
    <property type="term" value="P:regulation of gene expression"/>
    <property type="evidence" value="ECO:0007669"/>
    <property type="project" value="InterPro"/>
</dbReference>
<dbReference type="AlphaFoldDB" id="A0A645HDD4"/>
<sequence>MRIYYSCEYCGSHIDMVEVDKVDEVRFGFDCLTGEERQDIIKTDDLNNAMYVKSLCDCCIETLGIADESPFFKGVNQLH</sequence>
<dbReference type="Pfam" id="PF10955">
    <property type="entry name" value="Fin"/>
    <property type="match status" value="1"/>
</dbReference>
<evidence type="ECO:0000313" key="1">
    <source>
        <dbReference type="EMBL" id="MPN37045.1"/>
    </source>
</evidence>
<accession>A0A645HDD4</accession>
<name>A0A645HDD4_9ZZZZ</name>